<organism evidence="11 12">
    <name type="scientific">Fukomys damarensis</name>
    <name type="common">Damaraland mole rat</name>
    <name type="synonym">Cryptomys damarensis</name>
    <dbReference type="NCBI Taxonomy" id="885580"/>
    <lineage>
        <taxon>Eukaryota</taxon>
        <taxon>Metazoa</taxon>
        <taxon>Chordata</taxon>
        <taxon>Craniata</taxon>
        <taxon>Vertebrata</taxon>
        <taxon>Euteleostomi</taxon>
        <taxon>Mammalia</taxon>
        <taxon>Eutheria</taxon>
        <taxon>Euarchontoglires</taxon>
        <taxon>Glires</taxon>
        <taxon>Rodentia</taxon>
        <taxon>Hystricomorpha</taxon>
        <taxon>Bathyergidae</taxon>
        <taxon>Fukomys</taxon>
    </lineage>
</organism>
<keyword evidence="2" id="KW-0479">Metal-binding</keyword>
<evidence type="ECO:0000313" key="12">
    <source>
        <dbReference type="Proteomes" id="UP000028990"/>
    </source>
</evidence>
<dbReference type="GO" id="GO:0008270">
    <property type="term" value="F:zinc ion binding"/>
    <property type="evidence" value="ECO:0007669"/>
    <property type="project" value="UniProtKB-KW"/>
</dbReference>
<dbReference type="Pfam" id="PF01907">
    <property type="entry name" value="Ribosomal_L37e"/>
    <property type="match status" value="1"/>
</dbReference>
<dbReference type="SUPFAM" id="SSF57829">
    <property type="entry name" value="Zn-binding ribosomal proteins"/>
    <property type="match status" value="1"/>
</dbReference>
<dbReference type="eggNOG" id="KOG3475">
    <property type="taxonomic scope" value="Eukaryota"/>
</dbReference>
<keyword evidence="12" id="KW-1185">Reference proteome</keyword>
<dbReference type="InterPro" id="IPR011331">
    <property type="entry name" value="Ribosomal_eL37/eL43"/>
</dbReference>
<evidence type="ECO:0000256" key="3">
    <source>
        <dbReference type="ARBA" id="ARBA00022730"/>
    </source>
</evidence>
<evidence type="ECO:0000256" key="8">
    <source>
        <dbReference type="ARBA" id="ARBA00023274"/>
    </source>
</evidence>
<name>A0A091CSS0_FUKDA</name>
<keyword evidence="5" id="KW-0862">Zinc</keyword>
<evidence type="ECO:0000256" key="6">
    <source>
        <dbReference type="ARBA" id="ARBA00022884"/>
    </source>
</evidence>
<dbReference type="EMBL" id="KN124059">
    <property type="protein sequence ID" value="KFO22399.1"/>
    <property type="molecule type" value="Genomic_DNA"/>
</dbReference>
<evidence type="ECO:0000256" key="2">
    <source>
        <dbReference type="ARBA" id="ARBA00022723"/>
    </source>
</evidence>
<dbReference type="Gene3D" id="2.20.25.30">
    <property type="match status" value="1"/>
</dbReference>
<accession>A0A091CSS0</accession>
<keyword evidence="4" id="KW-0863">Zinc-finger</keyword>
<dbReference type="GO" id="GO:0022625">
    <property type="term" value="C:cytosolic large ribosomal subunit"/>
    <property type="evidence" value="ECO:0007669"/>
    <property type="project" value="UniProtKB-ARBA"/>
</dbReference>
<evidence type="ECO:0000256" key="9">
    <source>
        <dbReference type="ARBA" id="ARBA00035332"/>
    </source>
</evidence>
<evidence type="ECO:0000256" key="1">
    <source>
        <dbReference type="ARBA" id="ARBA00009805"/>
    </source>
</evidence>
<evidence type="ECO:0000256" key="10">
    <source>
        <dbReference type="SAM" id="MobiDB-lite"/>
    </source>
</evidence>
<evidence type="ECO:0000256" key="5">
    <source>
        <dbReference type="ARBA" id="ARBA00022833"/>
    </source>
</evidence>
<keyword evidence="6" id="KW-0694">RNA-binding</keyword>
<dbReference type="GO" id="GO:0019843">
    <property type="term" value="F:rRNA binding"/>
    <property type="evidence" value="ECO:0007669"/>
    <property type="project" value="UniProtKB-KW"/>
</dbReference>
<dbReference type="GO" id="GO:0006412">
    <property type="term" value="P:translation"/>
    <property type="evidence" value="ECO:0007669"/>
    <property type="project" value="InterPro"/>
</dbReference>
<gene>
    <name evidence="11" type="ORF">H920_16228</name>
</gene>
<feature type="region of interest" description="Disordered" evidence="10">
    <location>
        <begin position="40"/>
        <end position="63"/>
    </location>
</feature>
<dbReference type="InterPro" id="IPR001569">
    <property type="entry name" value="Ribosomal_eL37"/>
</dbReference>
<keyword evidence="7 11" id="KW-0689">Ribosomal protein</keyword>
<proteinExistence type="inferred from homology"/>
<dbReference type="AlphaFoldDB" id="A0A091CSS0"/>
<sequence length="81" mass="9293">MTKGASSFGKRRNETHTLCRRCGSKAYAFRSGHEANVATLPSARETITRMQRRKGEKAKNHRNWENAAPKFCVSQIREWTP</sequence>
<evidence type="ECO:0000313" key="11">
    <source>
        <dbReference type="EMBL" id="KFO22399.1"/>
    </source>
</evidence>
<evidence type="ECO:0000256" key="7">
    <source>
        <dbReference type="ARBA" id="ARBA00022980"/>
    </source>
</evidence>
<protein>
    <recommendedName>
        <fullName evidence="9">60S ribosomal protein L37</fullName>
    </recommendedName>
</protein>
<comment type="similarity">
    <text evidence="1">Belongs to the eukaryotic ribosomal protein eL37 family.</text>
</comment>
<dbReference type="InterPro" id="IPR011332">
    <property type="entry name" value="Ribosomal_zn-bd"/>
</dbReference>
<evidence type="ECO:0000256" key="4">
    <source>
        <dbReference type="ARBA" id="ARBA00022771"/>
    </source>
</evidence>
<dbReference type="GO" id="GO:0003735">
    <property type="term" value="F:structural constituent of ribosome"/>
    <property type="evidence" value="ECO:0007669"/>
    <property type="project" value="InterPro"/>
</dbReference>
<dbReference type="STRING" id="885580.ENSFDAP00000014384"/>
<keyword evidence="3" id="KW-0699">rRNA-binding</keyword>
<dbReference type="Proteomes" id="UP000028990">
    <property type="component" value="Unassembled WGS sequence"/>
</dbReference>
<feature type="compositionally biased region" description="Basic residues" evidence="10">
    <location>
        <begin position="50"/>
        <end position="61"/>
    </location>
</feature>
<reference evidence="11 12" key="1">
    <citation type="submission" date="2013-11" db="EMBL/GenBank/DDBJ databases">
        <title>The Damaraland mole rat (Fukomys damarensis) genome and evolution of African mole rats.</title>
        <authorList>
            <person name="Gladyshev V.N."/>
            <person name="Fang X."/>
        </authorList>
    </citation>
    <scope>NUCLEOTIDE SEQUENCE [LARGE SCALE GENOMIC DNA]</scope>
    <source>
        <tissue evidence="11">Liver</tissue>
    </source>
</reference>
<keyword evidence="8" id="KW-0687">Ribonucleoprotein</keyword>